<feature type="region of interest" description="Disordered" evidence="1">
    <location>
        <begin position="202"/>
        <end position="231"/>
    </location>
</feature>
<dbReference type="OrthoDB" id="2552042at2759"/>
<accession>A0A9P3G4A9</accession>
<organism evidence="3 4">
    <name type="scientific">Phanerochaete sordida</name>
    <dbReference type="NCBI Taxonomy" id="48140"/>
    <lineage>
        <taxon>Eukaryota</taxon>
        <taxon>Fungi</taxon>
        <taxon>Dikarya</taxon>
        <taxon>Basidiomycota</taxon>
        <taxon>Agaricomycotina</taxon>
        <taxon>Agaricomycetes</taxon>
        <taxon>Polyporales</taxon>
        <taxon>Phanerochaetaceae</taxon>
        <taxon>Phanerochaete</taxon>
    </lineage>
</organism>
<evidence type="ECO:0000313" key="4">
    <source>
        <dbReference type="Proteomes" id="UP000703269"/>
    </source>
</evidence>
<reference evidence="3 4" key="1">
    <citation type="submission" date="2021-08" db="EMBL/GenBank/DDBJ databases">
        <title>Draft Genome Sequence of Phanerochaete sordida strain YK-624.</title>
        <authorList>
            <person name="Mori T."/>
            <person name="Dohra H."/>
            <person name="Suzuki T."/>
            <person name="Kawagishi H."/>
            <person name="Hirai H."/>
        </authorList>
    </citation>
    <scope>NUCLEOTIDE SEQUENCE [LARGE SCALE GENOMIC DNA]</scope>
    <source>
        <strain evidence="3 4">YK-624</strain>
    </source>
</reference>
<protein>
    <recommendedName>
        <fullName evidence="5">Transmembrane protein</fullName>
    </recommendedName>
</protein>
<feature type="transmembrane region" description="Helical" evidence="2">
    <location>
        <begin position="143"/>
        <end position="164"/>
    </location>
</feature>
<keyword evidence="4" id="KW-1185">Reference proteome</keyword>
<dbReference type="EMBL" id="BPQB01000007">
    <property type="protein sequence ID" value="GJE87590.1"/>
    <property type="molecule type" value="Genomic_DNA"/>
</dbReference>
<proteinExistence type="predicted"/>
<keyword evidence="2" id="KW-1133">Transmembrane helix</keyword>
<evidence type="ECO:0000313" key="3">
    <source>
        <dbReference type="EMBL" id="GJE87590.1"/>
    </source>
</evidence>
<name>A0A9P3G4A9_9APHY</name>
<feature type="transmembrane region" description="Helical" evidence="2">
    <location>
        <begin position="86"/>
        <end position="105"/>
    </location>
</feature>
<keyword evidence="2" id="KW-0472">Membrane</keyword>
<evidence type="ECO:0000256" key="2">
    <source>
        <dbReference type="SAM" id="Phobius"/>
    </source>
</evidence>
<sequence>MKPRDYCCCAIPTVYVGIYATLIEQFTLGVVAGTLSVATPPIVGAATFSAAKWIFAIICYVGAGLQVLGFISVFQERSIMYRRYTTLHLLITLAGFSVAAVWIAISAARHKTAKANCEDRFFKNTTEPSEANTLCDIFPWVDIGLMAGLWVLLAVAQLYFYIVVSSYGTGQRLDHEKYDSMGDSFASVDHITGDKQYDPYSGPSYPSGPFQEPIPEPHTQDPYYSAYNAGGSMPRAEPHAGV</sequence>
<feature type="transmembrane region" description="Helical" evidence="2">
    <location>
        <begin position="53"/>
        <end position="74"/>
    </location>
</feature>
<comment type="caution">
    <text evidence="3">The sequence shown here is derived from an EMBL/GenBank/DDBJ whole genome shotgun (WGS) entry which is preliminary data.</text>
</comment>
<evidence type="ECO:0000256" key="1">
    <source>
        <dbReference type="SAM" id="MobiDB-lite"/>
    </source>
</evidence>
<gene>
    <name evidence="3" type="ORF">PsYK624_036730</name>
</gene>
<evidence type="ECO:0008006" key="5">
    <source>
        <dbReference type="Google" id="ProtNLM"/>
    </source>
</evidence>
<keyword evidence="2" id="KW-0812">Transmembrane</keyword>
<dbReference type="AlphaFoldDB" id="A0A9P3G4A9"/>
<dbReference type="Proteomes" id="UP000703269">
    <property type="component" value="Unassembled WGS sequence"/>
</dbReference>